<dbReference type="Gene3D" id="3.40.50.1820">
    <property type="entry name" value="alpha/beta hydrolase"/>
    <property type="match status" value="1"/>
</dbReference>
<protein>
    <submittedName>
        <fullName evidence="4">Acetyl esterase</fullName>
    </submittedName>
</protein>
<evidence type="ECO:0000256" key="2">
    <source>
        <dbReference type="PIRSR" id="PIRSR639069-2"/>
    </source>
</evidence>
<dbReference type="Pfam" id="PF05448">
    <property type="entry name" value="AXE1"/>
    <property type="match status" value="1"/>
</dbReference>
<evidence type="ECO:0000256" key="1">
    <source>
        <dbReference type="PIRSR" id="PIRSR639069-1"/>
    </source>
</evidence>
<feature type="active site" description="Charge relay system" evidence="1">
    <location>
        <position position="272"/>
    </location>
</feature>
<name>A0A0J1IJC4_NIACI</name>
<dbReference type="OrthoDB" id="9770528at2"/>
<dbReference type="GO" id="GO:0005976">
    <property type="term" value="P:polysaccharide metabolic process"/>
    <property type="evidence" value="ECO:0007669"/>
    <property type="project" value="TreeGrafter"/>
</dbReference>
<feature type="active site" description="Charge relay system" evidence="1">
    <location>
        <position position="301"/>
    </location>
</feature>
<sequence length="319" mass="36462">MKKEQVINEYREYKGSGRKPADYDLYWDKALQELDEQSLDYELERVEIPSKTAEFFNLYFTGVKGARIRCQYIRPKKIEGKVPGMLMFHGYHGDSGDFGDKLSWVTEGFAVLAVDCRGQGGESEDTTTAKGTTLKGLIIRGVEEGPESLYYRSVFLDTAHAARILMSMEEVDEEAVSVQGASQGGALSLVCAALETRVKKVVAQYPFLSDYRKVFELDINSSAYEELAYWFRFRDPMHDREEEFFDTLEYIDLQHLAPRIKAEVKWAIALEDGVCPPATQFAVYNQISSPKEMIFFPEYGHEYLPKLGDRVRGFLLNHE</sequence>
<gene>
    <name evidence="4" type="ORF">ABW02_13185</name>
</gene>
<comment type="caution">
    <text evidence="4">The sequence shown here is derived from an EMBL/GenBank/DDBJ whole genome shotgun (WGS) entry which is preliminary data.</text>
</comment>
<reference evidence="4 5" key="1">
    <citation type="submission" date="2015-05" db="EMBL/GenBank/DDBJ databases">
        <title>Whole genome sequence and identification of bacterial endophytes from Costus igneus.</title>
        <authorList>
            <person name="Lee Y.P."/>
            <person name="Gan H.M."/>
            <person name="Eng W."/>
            <person name="Wheatley M.S."/>
            <person name="Caraballo A."/>
            <person name="Polter S."/>
            <person name="Savka M.A."/>
            <person name="Hudson A.O."/>
        </authorList>
    </citation>
    <scope>NUCLEOTIDE SEQUENCE [LARGE SCALE GENOMIC DNA]</scope>
    <source>
        <strain evidence="4 5">RIT379</strain>
    </source>
</reference>
<dbReference type="AlphaFoldDB" id="A0A0J1IJC4"/>
<dbReference type="SUPFAM" id="SSF53474">
    <property type="entry name" value="alpha/beta-Hydrolases"/>
    <property type="match status" value="1"/>
</dbReference>
<organism evidence="4 5">
    <name type="scientific">Niallia circulans</name>
    <name type="common">Bacillus circulans</name>
    <dbReference type="NCBI Taxonomy" id="1397"/>
    <lineage>
        <taxon>Bacteria</taxon>
        <taxon>Bacillati</taxon>
        <taxon>Bacillota</taxon>
        <taxon>Bacilli</taxon>
        <taxon>Bacillales</taxon>
        <taxon>Bacillaceae</taxon>
        <taxon>Niallia</taxon>
    </lineage>
</organism>
<evidence type="ECO:0000313" key="5">
    <source>
        <dbReference type="Proteomes" id="UP000036045"/>
    </source>
</evidence>
<feature type="domain" description="Acetyl xylan esterase" evidence="3">
    <location>
        <begin position="7"/>
        <end position="315"/>
    </location>
</feature>
<keyword evidence="5" id="KW-1185">Reference proteome</keyword>
<dbReference type="PANTHER" id="PTHR40111:SF1">
    <property type="entry name" value="CEPHALOSPORIN-C DEACETYLASE"/>
    <property type="match status" value="1"/>
</dbReference>
<dbReference type="InterPro" id="IPR039069">
    <property type="entry name" value="CE7"/>
</dbReference>
<dbReference type="InterPro" id="IPR029058">
    <property type="entry name" value="AB_hydrolase_fold"/>
</dbReference>
<dbReference type="RefSeq" id="WP_047942635.1">
    <property type="nucleotide sequence ID" value="NZ_LDPH01000011.1"/>
</dbReference>
<dbReference type="GO" id="GO:0052689">
    <property type="term" value="F:carboxylic ester hydrolase activity"/>
    <property type="evidence" value="ECO:0007669"/>
    <property type="project" value="TreeGrafter"/>
</dbReference>
<proteinExistence type="predicted"/>
<evidence type="ECO:0000259" key="3">
    <source>
        <dbReference type="Pfam" id="PF05448"/>
    </source>
</evidence>
<dbReference type="PATRIC" id="fig|1397.4.peg.755"/>
<dbReference type="InterPro" id="IPR008391">
    <property type="entry name" value="AXE1_dom"/>
</dbReference>
<evidence type="ECO:0000313" key="4">
    <source>
        <dbReference type="EMBL" id="KLV26027.1"/>
    </source>
</evidence>
<feature type="active site" description="Nucleophile" evidence="1">
    <location>
        <position position="182"/>
    </location>
</feature>
<dbReference type="PANTHER" id="PTHR40111">
    <property type="entry name" value="CEPHALOSPORIN-C DEACETYLASE"/>
    <property type="match status" value="1"/>
</dbReference>
<accession>A0A0J1IJC4</accession>
<dbReference type="EMBL" id="LDPH01000011">
    <property type="protein sequence ID" value="KLV26027.1"/>
    <property type="molecule type" value="Genomic_DNA"/>
</dbReference>
<feature type="binding site" evidence="2">
    <location>
        <position position="91"/>
    </location>
    <ligand>
        <name>substrate</name>
    </ligand>
</feature>
<dbReference type="Proteomes" id="UP000036045">
    <property type="component" value="Unassembled WGS sequence"/>
</dbReference>